<dbReference type="AlphaFoldDB" id="A0A5M3YZQ4"/>
<dbReference type="Proteomes" id="UP000452235">
    <property type="component" value="Unassembled WGS sequence"/>
</dbReference>
<dbReference type="InterPro" id="IPR038084">
    <property type="entry name" value="PduO/GlcC-like_sf"/>
</dbReference>
<dbReference type="VEuPathDB" id="FungiDB:ATEG_03549"/>
<organism evidence="1 2">
    <name type="scientific">Aspergillus terreus</name>
    <dbReference type="NCBI Taxonomy" id="33178"/>
    <lineage>
        <taxon>Eukaryota</taxon>
        <taxon>Fungi</taxon>
        <taxon>Dikarya</taxon>
        <taxon>Ascomycota</taxon>
        <taxon>Pezizomycotina</taxon>
        <taxon>Eurotiomycetes</taxon>
        <taxon>Eurotiomycetidae</taxon>
        <taxon>Eurotiales</taxon>
        <taxon>Aspergillaceae</taxon>
        <taxon>Aspergillus</taxon>
        <taxon>Aspergillus subgen. Circumdati</taxon>
    </lineage>
</organism>
<dbReference type="EMBL" id="BLJY01000006">
    <property type="protein sequence ID" value="GFF17427.1"/>
    <property type="molecule type" value="Genomic_DNA"/>
</dbReference>
<evidence type="ECO:0000313" key="1">
    <source>
        <dbReference type="EMBL" id="GFF17427.1"/>
    </source>
</evidence>
<dbReference type="Pfam" id="PF03928">
    <property type="entry name" value="HbpS-like"/>
    <property type="match status" value="1"/>
</dbReference>
<sequence length="162" mass="16452">MVPKAWIIGGCMAAAFSTAASSSVLQQQNIPLNLALEIAQEAIQACSQEQYSVSTAVVDRGGVLRALLRADNAAIHTPEAARRKAYTAASSRTATSSMVKSIQNPGAAQLAAIDGFLILGGGVPITVGNETIGAVGVGGAPSGDFDEVCATIALKKVVGRLE</sequence>
<dbReference type="PANTHER" id="PTHR34309:SF10">
    <property type="entry name" value="SLR1406 PROTEIN"/>
    <property type="match status" value="1"/>
</dbReference>
<comment type="caution">
    <text evidence="1">The sequence shown here is derived from an EMBL/GenBank/DDBJ whole genome shotgun (WGS) entry which is preliminary data.</text>
</comment>
<reference evidence="1 2" key="1">
    <citation type="submission" date="2020-01" db="EMBL/GenBank/DDBJ databases">
        <title>Aspergillus terreus IFO 6365 whole genome shotgun sequence.</title>
        <authorList>
            <person name="Kanamasa S."/>
            <person name="Takahashi H."/>
        </authorList>
    </citation>
    <scope>NUCLEOTIDE SEQUENCE [LARGE SCALE GENOMIC DNA]</scope>
    <source>
        <strain evidence="1 2">IFO 6365</strain>
    </source>
</reference>
<gene>
    <name evidence="1" type="ORF">ATEIFO6365_0006077500</name>
</gene>
<dbReference type="InterPro" id="IPR005624">
    <property type="entry name" value="PduO/GlcC-like"/>
</dbReference>
<evidence type="ECO:0000313" key="2">
    <source>
        <dbReference type="Proteomes" id="UP000452235"/>
    </source>
</evidence>
<protein>
    <submittedName>
        <fullName evidence="1">Heme-binding protein</fullName>
    </submittedName>
</protein>
<keyword evidence="2" id="KW-1185">Reference proteome</keyword>
<name>A0A5M3YZQ4_ASPTE</name>
<proteinExistence type="predicted"/>
<dbReference type="Gene3D" id="3.30.450.150">
    <property type="entry name" value="Haem-degrading domain"/>
    <property type="match status" value="1"/>
</dbReference>
<dbReference type="SUPFAM" id="SSF143744">
    <property type="entry name" value="GlcG-like"/>
    <property type="match status" value="1"/>
</dbReference>
<dbReference type="InterPro" id="IPR052517">
    <property type="entry name" value="GlcG_carb_metab_protein"/>
</dbReference>
<accession>A0A5M3YZQ4</accession>
<dbReference type="OrthoDB" id="2276076at2759"/>
<dbReference type="PANTHER" id="PTHR34309">
    <property type="entry name" value="SLR1406 PROTEIN"/>
    <property type="match status" value="1"/>
</dbReference>